<evidence type="ECO:0000256" key="4">
    <source>
        <dbReference type="ARBA" id="ARBA00022795"/>
    </source>
</evidence>
<keyword evidence="9" id="KW-0282">Flagellum</keyword>
<dbReference type="Proteomes" id="UP000005104">
    <property type="component" value="Chromosome"/>
</dbReference>
<keyword evidence="10" id="KW-1185">Reference proteome</keyword>
<evidence type="ECO:0000256" key="3">
    <source>
        <dbReference type="ARBA" id="ARBA00022491"/>
    </source>
</evidence>
<dbReference type="GO" id="GO:0045892">
    <property type="term" value="P:negative regulation of DNA-templated transcription"/>
    <property type="evidence" value="ECO:0007669"/>
    <property type="project" value="InterPro"/>
</dbReference>
<evidence type="ECO:0000259" key="8">
    <source>
        <dbReference type="Pfam" id="PF04316"/>
    </source>
</evidence>
<keyword evidence="4" id="KW-1005">Bacterial flagellum biogenesis</keyword>
<evidence type="ECO:0000256" key="6">
    <source>
        <dbReference type="ARBA" id="ARBA00023163"/>
    </source>
</evidence>
<dbReference type="HOGENOM" id="CLU_169011_3_3_9"/>
<dbReference type="SUPFAM" id="SSF101498">
    <property type="entry name" value="Anti-sigma factor FlgM"/>
    <property type="match status" value="1"/>
</dbReference>
<reference evidence="9 10" key="1">
    <citation type="submission" date="2011-11" db="EMBL/GenBank/DDBJ databases">
        <title>The Noncontiguous Finished genome of Desulfosporosinus youngiae DSM 17734.</title>
        <authorList>
            <consortium name="US DOE Joint Genome Institute (JGI-PGF)"/>
            <person name="Lucas S."/>
            <person name="Han J."/>
            <person name="Lapidus A."/>
            <person name="Cheng J.-F."/>
            <person name="Goodwin L."/>
            <person name="Pitluck S."/>
            <person name="Peters L."/>
            <person name="Ovchinnikova G."/>
            <person name="Lu M."/>
            <person name="Land M.L."/>
            <person name="Hauser L."/>
            <person name="Pester M."/>
            <person name="Spring S."/>
            <person name="Ollivier B."/>
            <person name="Rattei T."/>
            <person name="Klenk H.-P."/>
            <person name="Wagner M."/>
            <person name="Loy A."/>
            <person name="Woyke T.J."/>
        </authorList>
    </citation>
    <scope>NUCLEOTIDE SEQUENCE [LARGE SCALE GENOMIC DNA]</scope>
    <source>
        <strain evidence="9 10">DSM 17734</strain>
    </source>
</reference>
<dbReference type="AlphaFoldDB" id="H5XYT1"/>
<keyword evidence="3" id="KW-0678">Repressor</keyword>
<dbReference type="InterPro" id="IPR007412">
    <property type="entry name" value="FlgM"/>
</dbReference>
<feature type="region of interest" description="Disordered" evidence="7">
    <location>
        <begin position="1"/>
        <end position="20"/>
    </location>
</feature>
<evidence type="ECO:0000256" key="7">
    <source>
        <dbReference type="SAM" id="MobiDB-lite"/>
    </source>
</evidence>
<keyword evidence="9" id="KW-0966">Cell projection</keyword>
<proteinExistence type="inferred from homology"/>
<keyword evidence="5" id="KW-0805">Transcription regulation</keyword>
<accession>H5XYT1</accession>
<comment type="similarity">
    <text evidence="1">Belongs to the FlgM family.</text>
</comment>
<dbReference type="OrthoDB" id="1798657at2"/>
<keyword evidence="6" id="KW-0804">Transcription</keyword>
<dbReference type="eggNOG" id="COG2747">
    <property type="taxonomic scope" value="Bacteria"/>
</dbReference>
<keyword evidence="9" id="KW-0969">Cilium</keyword>
<dbReference type="STRING" id="768710.DesyoDRAFT_4683"/>
<dbReference type="RefSeq" id="WP_007786641.1">
    <property type="nucleotide sequence ID" value="NZ_CM001441.1"/>
</dbReference>
<evidence type="ECO:0000256" key="2">
    <source>
        <dbReference type="ARBA" id="ARBA00017823"/>
    </source>
</evidence>
<sequence>MKIDGTSMSPLGSVQASSRLKQAEKKTAISGADKIAVSDKAQVYQALLQKAKEISSVREEKVNALTEQIQRGEFKVDAQRIADKLFTVCQND</sequence>
<dbReference type="Pfam" id="PF04316">
    <property type="entry name" value="FlgM"/>
    <property type="match status" value="1"/>
</dbReference>
<evidence type="ECO:0000313" key="10">
    <source>
        <dbReference type="Proteomes" id="UP000005104"/>
    </source>
</evidence>
<evidence type="ECO:0000313" key="9">
    <source>
        <dbReference type="EMBL" id="EHQ91637.1"/>
    </source>
</evidence>
<dbReference type="InterPro" id="IPR031316">
    <property type="entry name" value="FlgM_C"/>
</dbReference>
<evidence type="ECO:0000256" key="5">
    <source>
        <dbReference type="ARBA" id="ARBA00023015"/>
    </source>
</evidence>
<dbReference type="InterPro" id="IPR035890">
    <property type="entry name" value="Anti-sigma-28_factor_FlgM_sf"/>
</dbReference>
<feature type="domain" description="Anti-sigma-28 factor FlgM C-terminal" evidence="8">
    <location>
        <begin position="33"/>
        <end position="85"/>
    </location>
</feature>
<name>H5XYT1_9FIRM</name>
<dbReference type="EMBL" id="CM001441">
    <property type="protein sequence ID" value="EHQ91637.1"/>
    <property type="molecule type" value="Genomic_DNA"/>
</dbReference>
<evidence type="ECO:0000256" key="1">
    <source>
        <dbReference type="ARBA" id="ARBA00005322"/>
    </source>
</evidence>
<protein>
    <recommendedName>
        <fullName evidence="2">Negative regulator of flagellin synthesis</fullName>
    </recommendedName>
</protein>
<dbReference type="GO" id="GO:0044781">
    <property type="term" value="P:bacterial-type flagellum organization"/>
    <property type="evidence" value="ECO:0007669"/>
    <property type="project" value="UniProtKB-KW"/>
</dbReference>
<gene>
    <name evidence="9" type="ORF">DesyoDRAFT_4683</name>
</gene>
<organism evidence="9 10">
    <name type="scientific">Desulfosporosinus youngiae DSM 17734</name>
    <dbReference type="NCBI Taxonomy" id="768710"/>
    <lineage>
        <taxon>Bacteria</taxon>
        <taxon>Bacillati</taxon>
        <taxon>Bacillota</taxon>
        <taxon>Clostridia</taxon>
        <taxon>Eubacteriales</taxon>
        <taxon>Desulfitobacteriaceae</taxon>
        <taxon>Desulfosporosinus</taxon>
    </lineage>
</organism>
<dbReference type="NCBIfam" id="TIGR03824">
    <property type="entry name" value="FlgM_jcvi"/>
    <property type="match status" value="1"/>
</dbReference>